<accession>A0A316YZK6</accession>
<evidence type="ECO:0000259" key="4">
    <source>
        <dbReference type="PROSITE" id="PS50304"/>
    </source>
</evidence>
<evidence type="ECO:0000256" key="2">
    <source>
        <dbReference type="ARBA" id="ARBA00023242"/>
    </source>
</evidence>
<keyword evidence="6" id="KW-1185">Reference proteome</keyword>
<evidence type="ECO:0000313" key="6">
    <source>
        <dbReference type="Proteomes" id="UP000245768"/>
    </source>
</evidence>
<dbReference type="PANTHER" id="PTHR13681">
    <property type="entry name" value="SURVIVAL OF MOTOR NEURON-RELATED-SPLICING FACTOR 30-RELATED"/>
    <property type="match status" value="1"/>
</dbReference>
<dbReference type="SMART" id="SM00333">
    <property type="entry name" value="TUDOR"/>
    <property type="match status" value="1"/>
</dbReference>
<dbReference type="GO" id="GO:0005634">
    <property type="term" value="C:nucleus"/>
    <property type="evidence" value="ECO:0007669"/>
    <property type="project" value="UniProtKB-SubCell"/>
</dbReference>
<dbReference type="InterPro" id="IPR002999">
    <property type="entry name" value="Tudor"/>
</dbReference>
<dbReference type="InParanoid" id="A0A316YZK6"/>
<evidence type="ECO:0000313" key="5">
    <source>
        <dbReference type="EMBL" id="PWN94214.1"/>
    </source>
</evidence>
<dbReference type="CDD" id="cd21182">
    <property type="entry name" value="Tudor_SMN_SPF30-like"/>
    <property type="match status" value="1"/>
</dbReference>
<feature type="domain" description="Tudor" evidence="4">
    <location>
        <begin position="91"/>
        <end position="153"/>
    </location>
</feature>
<dbReference type="AlphaFoldDB" id="A0A316YZK6"/>
<dbReference type="PROSITE" id="PS50304">
    <property type="entry name" value="TUDOR"/>
    <property type="match status" value="1"/>
</dbReference>
<evidence type="ECO:0000256" key="1">
    <source>
        <dbReference type="ARBA" id="ARBA00004123"/>
    </source>
</evidence>
<dbReference type="RefSeq" id="XP_025381412.1">
    <property type="nucleotide sequence ID" value="XM_025520787.1"/>
</dbReference>
<dbReference type="FunCoup" id="A0A316YZK6">
    <property type="interactions" value="213"/>
</dbReference>
<dbReference type="SUPFAM" id="SSF63748">
    <property type="entry name" value="Tudor/PWWP/MBT"/>
    <property type="match status" value="1"/>
</dbReference>
<keyword evidence="2" id="KW-0539">Nucleus</keyword>
<dbReference type="Proteomes" id="UP000245768">
    <property type="component" value="Unassembled WGS sequence"/>
</dbReference>
<comment type="subcellular location">
    <subcellularLocation>
        <location evidence="1">Nucleus</location>
    </subcellularLocation>
</comment>
<name>A0A316YZK6_9BASI</name>
<dbReference type="EMBL" id="KZ819634">
    <property type="protein sequence ID" value="PWN94214.1"/>
    <property type="molecule type" value="Genomic_DNA"/>
</dbReference>
<proteinExistence type="predicted"/>
<gene>
    <name evidence="5" type="ORF">FA10DRAFT_264776</name>
</gene>
<organism evidence="5 6">
    <name type="scientific">Acaromyces ingoldii</name>
    <dbReference type="NCBI Taxonomy" id="215250"/>
    <lineage>
        <taxon>Eukaryota</taxon>
        <taxon>Fungi</taxon>
        <taxon>Dikarya</taxon>
        <taxon>Basidiomycota</taxon>
        <taxon>Ustilaginomycotina</taxon>
        <taxon>Exobasidiomycetes</taxon>
        <taxon>Exobasidiales</taxon>
        <taxon>Cryptobasidiaceae</taxon>
        <taxon>Acaromyces</taxon>
    </lineage>
</organism>
<sequence>MSAAEIKQYEEQLSQVQGALKADPSNEELVNLEGELKNLIALTKQILGQEASSSSAPQSETGQSEHPSVSSSKPSHKRSQESETSSQVPQGFAAGDEVQAKYSADGRWYPARVVSVGGAGDRRQYTVVFKGYNTTEVLAAEAVRAQKGAPHPGGAGGATTSGSATKRSEPTVTLTPEEEAERERKRKRNEKKAERYAGKAAETTAKANSWQKFAKKGEKKGIIKGGSKSMFATPDDPLAKVGVVGAGRGMTSYDQRKKHLYGDEAKEG</sequence>
<dbReference type="Gene3D" id="2.30.30.140">
    <property type="match status" value="1"/>
</dbReference>
<dbReference type="OrthoDB" id="79171at2759"/>
<dbReference type="PANTHER" id="PTHR13681:SF26">
    <property type="entry name" value="SURVIVAL OF MOTOR NEURON-RELATED-SPLICING FACTOR 30"/>
    <property type="match status" value="1"/>
</dbReference>
<evidence type="ECO:0000256" key="3">
    <source>
        <dbReference type="SAM" id="MobiDB-lite"/>
    </source>
</evidence>
<feature type="compositionally biased region" description="Low complexity" evidence="3">
    <location>
        <begin position="48"/>
        <end position="73"/>
    </location>
</feature>
<protein>
    <recommendedName>
        <fullName evidence="4">Tudor domain-containing protein</fullName>
    </recommendedName>
</protein>
<dbReference type="GeneID" id="37042703"/>
<feature type="region of interest" description="Disordered" evidence="3">
    <location>
        <begin position="48"/>
        <end position="97"/>
    </location>
</feature>
<reference evidence="5 6" key="1">
    <citation type="journal article" date="2018" name="Mol. Biol. Evol.">
        <title>Broad Genomic Sampling Reveals a Smut Pathogenic Ancestry of the Fungal Clade Ustilaginomycotina.</title>
        <authorList>
            <person name="Kijpornyongpan T."/>
            <person name="Mondo S.J."/>
            <person name="Barry K."/>
            <person name="Sandor L."/>
            <person name="Lee J."/>
            <person name="Lipzen A."/>
            <person name="Pangilinan J."/>
            <person name="LaButti K."/>
            <person name="Hainaut M."/>
            <person name="Henrissat B."/>
            <person name="Grigoriev I.V."/>
            <person name="Spatafora J.W."/>
            <person name="Aime M.C."/>
        </authorList>
    </citation>
    <scope>NUCLEOTIDE SEQUENCE [LARGE SCALE GENOMIC DNA]</scope>
    <source>
        <strain evidence="5 6">MCA 4198</strain>
    </source>
</reference>
<feature type="region of interest" description="Disordered" evidence="3">
    <location>
        <begin position="144"/>
        <end position="219"/>
    </location>
</feature>
<dbReference type="STRING" id="215250.A0A316YZK6"/>